<evidence type="ECO:0000313" key="1">
    <source>
        <dbReference type="EMBL" id="MFC5666923.1"/>
    </source>
</evidence>
<keyword evidence="2" id="KW-1185">Reference proteome</keyword>
<evidence type="ECO:0000313" key="2">
    <source>
        <dbReference type="Proteomes" id="UP001595975"/>
    </source>
</evidence>
<gene>
    <name evidence="1" type="ORF">ACFP3U_28640</name>
</gene>
<accession>A0ABW0XB30</accession>
<organism evidence="1 2">
    <name type="scientific">Kitasatospora misakiensis</name>
    <dbReference type="NCBI Taxonomy" id="67330"/>
    <lineage>
        <taxon>Bacteria</taxon>
        <taxon>Bacillati</taxon>
        <taxon>Actinomycetota</taxon>
        <taxon>Actinomycetes</taxon>
        <taxon>Kitasatosporales</taxon>
        <taxon>Streptomycetaceae</taxon>
        <taxon>Kitasatospora</taxon>
    </lineage>
</organism>
<reference evidence="2" key="1">
    <citation type="journal article" date="2019" name="Int. J. Syst. Evol. Microbiol.">
        <title>The Global Catalogue of Microorganisms (GCM) 10K type strain sequencing project: providing services to taxonomists for standard genome sequencing and annotation.</title>
        <authorList>
            <consortium name="The Broad Institute Genomics Platform"/>
            <consortium name="The Broad Institute Genome Sequencing Center for Infectious Disease"/>
            <person name="Wu L."/>
            <person name="Ma J."/>
        </authorList>
    </citation>
    <scope>NUCLEOTIDE SEQUENCE [LARGE SCALE GENOMIC DNA]</scope>
    <source>
        <strain evidence="2">CGMCC 4.1437</strain>
    </source>
</reference>
<name>A0ABW0XB30_9ACTN</name>
<protein>
    <submittedName>
        <fullName evidence="1">Uncharacterized protein</fullName>
    </submittedName>
</protein>
<comment type="caution">
    <text evidence="1">The sequence shown here is derived from an EMBL/GenBank/DDBJ whole genome shotgun (WGS) entry which is preliminary data.</text>
</comment>
<dbReference type="RefSeq" id="WP_380228609.1">
    <property type="nucleotide sequence ID" value="NZ_JBHSOF010000047.1"/>
</dbReference>
<sequence length="86" mass="9565">MTDTLTPMREPFDLDQAFDALRALGRSLDNQVTGQTGATTAELDATLDRMRAVHDRVMRYHGVDTAAVRARFAHTNTHQTDIHQAA</sequence>
<dbReference type="EMBL" id="JBHSOF010000047">
    <property type="protein sequence ID" value="MFC5666923.1"/>
    <property type="molecule type" value="Genomic_DNA"/>
</dbReference>
<dbReference type="Proteomes" id="UP001595975">
    <property type="component" value="Unassembled WGS sequence"/>
</dbReference>
<proteinExistence type="predicted"/>